<dbReference type="PROSITE" id="PS51522">
    <property type="entry name" value="ZF_NANOS"/>
    <property type="match status" value="1"/>
</dbReference>
<dbReference type="Gene3D" id="4.10.60.30">
    <property type="entry name" value="Nanos, RNA-binding domain"/>
    <property type="match status" value="1"/>
</dbReference>
<sequence length="173" mass="19743">MKRYCESDNGAAVSNDRFDIWHDYMNLGMMVQQFFAQRRLPDRGDESVCEGRALPDRSPQNHRRFRSESMSASNLQTFDARSLESISTRSESSRSATSREGNHNKTPRYGCGFCRQNGETVEIYTSHKLKSKDGKVICPVLRNYVCPTCSATGDNAHTRHYCPKLNGLETSFW</sequence>
<evidence type="ECO:0000256" key="2">
    <source>
        <dbReference type="ARBA" id="ARBA00022490"/>
    </source>
</evidence>
<keyword evidence="4 8" id="KW-0863">Zinc-finger</keyword>
<dbReference type="GeneID" id="115828862"/>
<dbReference type="Proteomes" id="UP000504632">
    <property type="component" value="Chromosome 15"/>
</dbReference>
<evidence type="ECO:0000256" key="8">
    <source>
        <dbReference type="PROSITE-ProRule" id="PRU00855"/>
    </source>
</evidence>
<evidence type="ECO:0000256" key="6">
    <source>
        <dbReference type="ARBA" id="ARBA00022845"/>
    </source>
</evidence>
<dbReference type="PANTHER" id="PTHR12887">
    <property type="entry name" value="NANOS PROTEIN"/>
    <property type="match status" value="1"/>
</dbReference>
<evidence type="ECO:0000256" key="5">
    <source>
        <dbReference type="ARBA" id="ARBA00022833"/>
    </source>
</evidence>
<keyword evidence="3" id="KW-0479">Metal-binding</keyword>
<feature type="region of interest" description="Disordered" evidence="9">
    <location>
        <begin position="45"/>
        <end position="104"/>
    </location>
</feature>
<keyword evidence="7 8" id="KW-0694">RNA-binding</keyword>
<dbReference type="GO" id="GO:0006417">
    <property type="term" value="P:regulation of translation"/>
    <property type="evidence" value="ECO:0007669"/>
    <property type="project" value="UniProtKB-UniRule"/>
</dbReference>
<dbReference type="GO" id="GO:0008270">
    <property type="term" value="F:zinc ion binding"/>
    <property type="evidence" value="ECO:0007669"/>
    <property type="project" value="UniProtKB-KW"/>
</dbReference>
<proteinExistence type="inferred from homology"/>
<organism evidence="11 12">
    <name type="scientific">Chanos chanos</name>
    <name type="common">Milkfish</name>
    <name type="synonym">Mugil chanos</name>
    <dbReference type="NCBI Taxonomy" id="29144"/>
    <lineage>
        <taxon>Eukaryota</taxon>
        <taxon>Metazoa</taxon>
        <taxon>Chordata</taxon>
        <taxon>Craniata</taxon>
        <taxon>Vertebrata</taxon>
        <taxon>Euteleostomi</taxon>
        <taxon>Actinopterygii</taxon>
        <taxon>Neopterygii</taxon>
        <taxon>Teleostei</taxon>
        <taxon>Ostariophysi</taxon>
        <taxon>Gonorynchiformes</taxon>
        <taxon>Chanidae</taxon>
        <taxon>Chanos</taxon>
    </lineage>
</organism>
<evidence type="ECO:0000313" key="12">
    <source>
        <dbReference type="RefSeq" id="XP_030648818.1"/>
    </source>
</evidence>
<keyword evidence="5" id="KW-0862">Zinc</keyword>
<gene>
    <name evidence="12" type="primary">nanos2</name>
</gene>
<dbReference type="GO" id="GO:0003723">
    <property type="term" value="F:RNA binding"/>
    <property type="evidence" value="ECO:0007669"/>
    <property type="project" value="UniProtKB-UniRule"/>
</dbReference>
<keyword evidence="6 8" id="KW-0810">Translation regulation</keyword>
<dbReference type="InterPro" id="IPR024161">
    <property type="entry name" value="Znf_nanos-typ"/>
</dbReference>
<accession>A0A6J2WX07</accession>
<keyword evidence="11" id="KW-1185">Reference proteome</keyword>
<evidence type="ECO:0000313" key="11">
    <source>
        <dbReference type="Proteomes" id="UP000504632"/>
    </source>
</evidence>
<evidence type="ECO:0000256" key="9">
    <source>
        <dbReference type="SAM" id="MobiDB-lite"/>
    </source>
</evidence>
<dbReference type="InParanoid" id="A0A6J2WX07"/>
<evidence type="ECO:0000256" key="7">
    <source>
        <dbReference type="ARBA" id="ARBA00022884"/>
    </source>
</evidence>
<dbReference type="AlphaFoldDB" id="A0A6J2WX07"/>
<reference evidence="12" key="1">
    <citation type="submission" date="2025-08" db="UniProtKB">
        <authorList>
            <consortium name="RefSeq"/>
        </authorList>
    </citation>
    <scope>IDENTIFICATION</scope>
</reference>
<keyword evidence="2" id="KW-0963">Cytoplasm</keyword>
<dbReference type="InterPro" id="IPR008705">
    <property type="entry name" value="Nanos/Xcar2"/>
</dbReference>
<dbReference type="CTD" id="339345"/>
<feature type="domain" description="Nanos-type" evidence="10">
    <location>
        <begin position="110"/>
        <end position="164"/>
    </location>
</feature>
<dbReference type="RefSeq" id="XP_030648818.1">
    <property type="nucleotide sequence ID" value="XM_030792958.1"/>
</dbReference>
<dbReference type="Pfam" id="PF05741">
    <property type="entry name" value="zf-nanos"/>
    <property type="match status" value="1"/>
</dbReference>
<evidence type="ECO:0000256" key="1">
    <source>
        <dbReference type="ARBA" id="ARBA00004496"/>
    </source>
</evidence>
<evidence type="ECO:0000256" key="3">
    <source>
        <dbReference type="ARBA" id="ARBA00022723"/>
    </source>
</evidence>
<dbReference type="GO" id="GO:0005737">
    <property type="term" value="C:cytoplasm"/>
    <property type="evidence" value="ECO:0007669"/>
    <property type="project" value="UniProtKB-SubCell"/>
</dbReference>
<comment type="similarity">
    <text evidence="8">Belongs to the nanos family.</text>
</comment>
<name>A0A6J2WX07_CHACN</name>
<feature type="compositionally biased region" description="Polar residues" evidence="9">
    <location>
        <begin position="68"/>
        <end position="79"/>
    </location>
</feature>
<comment type="subcellular location">
    <subcellularLocation>
        <location evidence="1">Cytoplasm</location>
    </subcellularLocation>
</comment>
<evidence type="ECO:0000256" key="4">
    <source>
        <dbReference type="ARBA" id="ARBA00022771"/>
    </source>
</evidence>
<feature type="compositionally biased region" description="Low complexity" evidence="9">
    <location>
        <begin position="83"/>
        <end position="99"/>
    </location>
</feature>
<dbReference type="InterPro" id="IPR038129">
    <property type="entry name" value="Nanos_sf"/>
</dbReference>
<dbReference type="OrthoDB" id="5864971at2759"/>
<evidence type="ECO:0000259" key="10">
    <source>
        <dbReference type="PROSITE" id="PS51522"/>
    </source>
</evidence>
<protein>
    <submittedName>
        <fullName evidence="12">Nanos homolog 2</fullName>
    </submittedName>
</protein>